<feature type="chain" id="PRO_5015755508" evidence="1">
    <location>
        <begin position="21"/>
        <end position="301"/>
    </location>
</feature>
<comment type="caution">
    <text evidence="2">The sequence shown here is derived from an EMBL/GenBank/DDBJ whole genome shotgun (WGS) entry which is preliminary data.</text>
</comment>
<evidence type="ECO:0000313" key="2">
    <source>
        <dbReference type="EMBL" id="PTA68120.1"/>
    </source>
</evidence>
<accession>A0A2T3W882</accession>
<dbReference type="AlphaFoldDB" id="A0A2T3W882"/>
<sequence>MKRSLRLALPLITCSALLTACPGNGDGGVTPPPLTDTTAPTVALSASQSGRVVTLSATAQDNVGVTRVDFYSGDLLITSDTSAPYSVGLNLTTQSGVQNYTAKAYDAAGNVGVGGAQLTLAPAPAPATLYQGVWGWGLVDASDRVVDEGAVIFDEEGTFGSQKAALGAYMNDAQTRLGYSVMGEIQRVGSLDVAFSANTNVNDSSFYFIGVDTDSRMGSYQGMAIFEGGGAIFDAQGNAQEVAVVLFQVSTTVPASAQAQEALKAQARAQVAKLAAQRPAGLVPLKTSSAVLRDAARAFLK</sequence>
<feature type="signal peptide" evidence="1">
    <location>
        <begin position="1"/>
        <end position="20"/>
    </location>
</feature>
<gene>
    <name evidence="2" type="ORF">C8263_08570</name>
</gene>
<evidence type="ECO:0000256" key="1">
    <source>
        <dbReference type="SAM" id="SignalP"/>
    </source>
</evidence>
<keyword evidence="3" id="KW-1185">Reference proteome</keyword>
<dbReference type="Gene3D" id="2.60.40.10">
    <property type="entry name" value="Immunoglobulins"/>
    <property type="match status" value="1"/>
</dbReference>
<proteinExistence type="predicted"/>
<reference evidence="2 3" key="1">
    <citation type="submission" date="2018-03" db="EMBL/GenBank/DDBJ databases">
        <title>Draft genome of Deinococcus sp. OD32.</title>
        <authorList>
            <person name="Wang X.-P."/>
            <person name="Du Z.-J."/>
        </authorList>
    </citation>
    <scope>NUCLEOTIDE SEQUENCE [LARGE SCALE GENOMIC DNA]</scope>
    <source>
        <strain evidence="2 3">OD32</strain>
    </source>
</reference>
<dbReference type="PROSITE" id="PS51257">
    <property type="entry name" value="PROKAR_LIPOPROTEIN"/>
    <property type="match status" value="1"/>
</dbReference>
<dbReference type="Proteomes" id="UP000240317">
    <property type="component" value="Unassembled WGS sequence"/>
</dbReference>
<evidence type="ECO:0000313" key="3">
    <source>
        <dbReference type="Proteomes" id="UP000240317"/>
    </source>
</evidence>
<protein>
    <submittedName>
        <fullName evidence="2">Uncharacterized protein</fullName>
    </submittedName>
</protein>
<name>A0A2T3W882_9DEIO</name>
<dbReference type="InterPro" id="IPR013783">
    <property type="entry name" value="Ig-like_fold"/>
</dbReference>
<organism evidence="2 3">
    <name type="scientific">Deinococcus arcticus</name>
    <dbReference type="NCBI Taxonomy" id="2136176"/>
    <lineage>
        <taxon>Bacteria</taxon>
        <taxon>Thermotogati</taxon>
        <taxon>Deinococcota</taxon>
        <taxon>Deinococci</taxon>
        <taxon>Deinococcales</taxon>
        <taxon>Deinococcaceae</taxon>
        <taxon>Deinococcus</taxon>
    </lineage>
</organism>
<dbReference type="RefSeq" id="WP_107137714.1">
    <property type="nucleotide sequence ID" value="NZ_PYSV01000007.1"/>
</dbReference>
<dbReference type="EMBL" id="PYSV01000007">
    <property type="protein sequence ID" value="PTA68120.1"/>
    <property type="molecule type" value="Genomic_DNA"/>
</dbReference>
<dbReference type="Pfam" id="PF17957">
    <property type="entry name" value="Big_7"/>
    <property type="match status" value="1"/>
</dbReference>
<keyword evidence="1" id="KW-0732">Signal</keyword>